<keyword evidence="3" id="KW-1185">Reference proteome</keyword>
<sequence length="233" mass="26209">MVPFTYSFLLLILALNLGGVTAEQNPIPKWSYHGGHHIARKIIVKVPSPTDMQEYWIPAYLKITFRDTSMDKVDIKVMSSCDDGFVSPEVIRAFNIGRIAGELSWDSKEQFDSQGNYKGSYYTENVQNSLDNILQTQREMEIFVKENSVELKNWWDKKSGGPFPRKVSGARLDAVKPDAVRGVKNCAPPSRGEPNQPYITHRQTMSTKIMDVEHTVTAELCKRIPCGAKAPAS</sequence>
<dbReference type="OrthoDB" id="10408829at2759"/>
<comment type="caution">
    <text evidence="2">The sequence shown here is derived from an EMBL/GenBank/DDBJ whole genome shotgun (WGS) entry which is preliminary data.</text>
</comment>
<evidence type="ECO:0000313" key="3">
    <source>
        <dbReference type="Proteomes" id="UP000244722"/>
    </source>
</evidence>
<evidence type="ECO:0000313" key="2">
    <source>
        <dbReference type="EMBL" id="PUU78822.1"/>
    </source>
</evidence>
<dbReference type="AlphaFoldDB" id="A0A2T6ZTJ4"/>
<accession>A0A2T6ZTJ4</accession>
<dbReference type="EMBL" id="NESQ01000106">
    <property type="protein sequence ID" value="PUU78822.1"/>
    <property type="molecule type" value="Genomic_DNA"/>
</dbReference>
<organism evidence="2 3">
    <name type="scientific">Tuber borchii</name>
    <name type="common">White truffle</name>
    <dbReference type="NCBI Taxonomy" id="42251"/>
    <lineage>
        <taxon>Eukaryota</taxon>
        <taxon>Fungi</taxon>
        <taxon>Dikarya</taxon>
        <taxon>Ascomycota</taxon>
        <taxon>Pezizomycotina</taxon>
        <taxon>Pezizomycetes</taxon>
        <taxon>Pezizales</taxon>
        <taxon>Tuberaceae</taxon>
        <taxon>Tuber</taxon>
    </lineage>
</organism>
<feature type="chain" id="PRO_5015519580" evidence="1">
    <location>
        <begin position="23"/>
        <end position="233"/>
    </location>
</feature>
<dbReference type="Proteomes" id="UP000244722">
    <property type="component" value="Unassembled WGS sequence"/>
</dbReference>
<name>A0A2T6ZTJ4_TUBBO</name>
<keyword evidence="1" id="KW-0732">Signal</keyword>
<gene>
    <name evidence="2" type="ORF">B9Z19DRAFT_1064772</name>
</gene>
<evidence type="ECO:0000256" key="1">
    <source>
        <dbReference type="SAM" id="SignalP"/>
    </source>
</evidence>
<protein>
    <submittedName>
        <fullName evidence="2">Uncharacterized protein</fullName>
    </submittedName>
</protein>
<feature type="signal peptide" evidence="1">
    <location>
        <begin position="1"/>
        <end position="22"/>
    </location>
</feature>
<reference evidence="2 3" key="1">
    <citation type="submission" date="2017-04" db="EMBL/GenBank/DDBJ databases">
        <title>Draft genome sequence of Tuber borchii Vittad., a whitish edible truffle.</title>
        <authorList>
            <consortium name="DOE Joint Genome Institute"/>
            <person name="Murat C."/>
            <person name="Kuo A."/>
            <person name="Barry K.W."/>
            <person name="Clum A."/>
            <person name="Dockter R.B."/>
            <person name="Fauchery L."/>
            <person name="Iotti M."/>
            <person name="Kohler A."/>
            <person name="Labutti K."/>
            <person name="Lindquist E.A."/>
            <person name="Lipzen A."/>
            <person name="Ohm R.A."/>
            <person name="Wang M."/>
            <person name="Grigoriev I.V."/>
            <person name="Zambonelli A."/>
            <person name="Martin F.M."/>
        </authorList>
    </citation>
    <scope>NUCLEOTIDE SEQUENCE [LARGE SCALE GENOMIC DNA]</scope>
    <source>
        <strain evidence="2 3">Tbo3840</strain>
    </source>
</reference>
<proteinExistence type="predicted"/>